<reference evidence="1" key="2">
    <citation type="journal article" date="2015" name="Fish Shellfish Immunol.">
        <title>Early steps in the European eel (Anguilla anguilla)-Vibrio vulnificus interaction in the gills: Role of the RtxA13 toxin.</title>
        <authorList>
            <person name="Callol A."/>
            <person name="Pajuelo D."/>
            <person name="Ebbesson L."/>
            <person name="Teles M."/>
            <person name="MacKenzie S."/>
            <person name="Amaro C."/>
        </authorList>
    </citation>
    <scope>NUCLEOTIDE SEQUENCE</scope>
</reference>
<organism evidence="1">
    <name type="scientific">Anguilla anguilla</name>
    <name type="common">European freshwater eel</name>
    <name type="synonym">Muraena anguilla</name>
    <dbReference type="NCBI Taxonomy" id="7936"/>
    <lineage>
        <taxon>Eukaryota</taxon>
        <taxon>Metazoa</taxon>
        <taxon>Chordata</taxon>
        <taxon>Craniata</taxon>
        <taxon>Vertebrata</taxon>
        <taxon>Euteleostomi</taxon>
        <taxon>Actinopterygii</taxon>
        <taxon>Neopterygii</taxon>
        <taxon>Teleostei</taxon>
        <taxon>Anguilliformes</taxon>
        <taxon>Anguillidae</taxon>
        <taxon>Anguilla</taxon>
    </lineage>
</organism>
<dbReference type="AlphaFoldDB" id="A0A0E9PC78"/>
<reference evidence="1" key="1">
    <citation type="submission" date="2014-11" db="EMBL/GenBank/DDBJ databases">
        <authorList>
            <person name="Amaro Gonzalez C."/>
        </authorList>
    </citation>
    <scope>NUCLEOTIDE SEQUENCE</scope>
</reference>
<dbReference type="EMBL" id="GBXM01107134">
    <property type="protein sequence ID" value="JAH01443.1"/>
    <property type="molecule type" value="Transcribed_RNA"/>
</dbReference>
<evidence type="ECO:0000313" key="1">
    <source>
        <dbReference type="EMBL" id="JAH01443.1"/>
    </source>
</evidence>
<accession>A0A0E9PC78</accession>
<protein>
    <submittedName>
        <fullName evidence="1">Uncharacterized protein</fullName>
    </submittedName>
</protein>
<sequence length="29" mass="3415">MSNMDLFKAFINSSIIKIYLTRRHAVQCN</sequence>
<proteinExistence type="predicted"/>
<name>A0A0E9PC78_ANGAN</name>